<name>A4C9Q7_9GAMM</name>
<gene>
    <name evidence="1" type="ORF">PTD2_19907</name>
</gene>
<dbReference type="InterPro" id="IPR009822">
    <property type="entry name" value="YaeQ"/>
</dbReference>
<organism evidence="1 2">
    <name type="scientific">Pseudoalteromonas tunicata D2</name>
    <dbReference type="NCBI Taxonomy" id="87626"/>
    <lineage>
        <taxon>Bacteria</taxon>
        <taxon>Pseudomonadati</taxon>
        <taxon>Pseudomonadota</taxon>
        <taxon>Gammaproteobacteria</taxon>
        <taxon>Alteromonadales</taxon>
        <taxon>Pseudoalteromonadaceae</taxon>
        <taxon>Pseudoalteromonas</taxon>
    </lineage>
</organism>
<dbReference type="Gene3D" id="3.10.640.10">
    <property type="entry name" value="Restriction endonuclease-like alpha-beta roll domain"/>
    <property type="match status" value="1"/>
</dbReference>
<evidence type="ECO:0008006" key="3">
    <source>
        <dbReference type="Google" id="ProtNLM"/>
    </source>
</evidence>
<reference evidence="1 2" key="1">
    <citation type="submission" date="2006-02" db="EMBL/GenBank/DDBJ databases">
        <authorList>
            <person name="Moran M.A."/>
            <person name="Kjelleberg S."/>
            <person name="Egan S."/>
            <person name="Saunders N."/>
            <person name="Thomas T."/>
            <person name="Ferriera S."/>
            <person name="Johnson J."/>
            <person name="Kravitz S."/>
            <person name="Halpern A."/>
            <person name="Remington K."/>
            <person name="Beeson K."/>
            <person name="Tran B."/>
            <person name="Rogers Y.-H."/>
            <person name="Friedman R."/>
            <person name="Venter J.C."/>
        </authorList>
    </citation>
    <scope>NUCLEOTIDE SEQUENCE [LARGE SCALE GENOMIC DNA]</scope>
    <source>
        <strain evidence="1 2">D2</strain>
    </source>
</reference>
<dbReference type="InterPro" id="IPR011335">
    <property type="entry name" value="Restrct_endonuc-II-like"/>
</dbReference>
<dbReference type="SMART" id="SM01322">
    <property type="entry name" value="YaeQ"/>
    <property type="match status" value="1"/>
</dbReference>
<dbReference type="OrthoDB" id="6303441at2"/>
<dbReference type="STRING" id="87626.PTD2_19907"/>
<evidence type="ECO:0000313" key="2">
    <source>
        <dbReference type="Proteomes" id="UP000006201"/>
    </source>
</evidence>
<proteinExistence type="predicted"/>
<dbReference type="RefSeq" id="WP_009839947.1">
    <property type="nucleotide sequence ID" value="NZ_CH959301.1"/>
</dbReference>
<dbReference type="AlphaFoldDB" id="A4C9Q7"/>
<dbReference type="SUPFAM" id="SSF52980">
    <property type="entry name" value="Restriction endonuclease-like"/>
    <property type="match status" value="1"/>
</dbReference>
<dbReference type="InterPro" id="IPR038590">
    <property type="entry name" value="YaeQ_sf"/>
</dbReference>
<sequence length="178" mass="20835">MANKQTVFKAHLDVADLNHHRYEHKDVTVALLPKEDLEHFLLKLIGFCLLPLEMASWSKNNDNPMHPDLSLKGDFERYLLWIDVGFPSQKRLDRAVQQSDQVIVITPKNSIWLKDNERFFKRKNIKVLPIEAEFLQQLSNDITQRLDWSVVVDQNKLTIANSHGFYETSFKEDVAINY</sequence>
<keyword evidence="2" id="KW-1185">Reference proteome</keyword>
<accession>A4C9Q7</accession>
<dbReference type="Pfam" id="PF07152">
    <property type="entry name" value="YaeQ"/>
    <property type="match status" value="1"/>
</dbReference>
<dbReference type="eggNOG" id="COG4681">
    <property type="taxonomic scope" value="Bacteria"/>
</dbReference>
<dbReference type="PANTHER" id="PTHR38784">
    <property type="entry name" value="SUCROSE PHOSPHORYLASE"/>
    <property type="match status" value="1"/>
</dbReference>
<protein>
    <recommendedName>
        <fullName evidence="3">YaeQ family protein</fullName>
    </recommendedName>
</protein>
<comment type="caution">
    <text evidence="1">The sequence shown here is derived from an EMBL/GenBank/DDBJ whole genome shotgun (WGS) entry which is preliminary data.</text>
</comment>
<dbReference type="Proteomes" id="UP000006201">
    <property type="component" value="Unassembled WGS sequence"/>
</dbReference>
<dbReference type="HOGENOM" id="CLU_1531260_0_0_6"/>
<evidence type="ECO:0000313" key="1">
    <source>
        <dbReference type="EMBL" id="EAR28115.1"/>
    </source>
</evidence>
<dbReference type="EMBL" id="AAOH01000004">
    <property type="protein sequence ID" value="EAR28115.1"/>
    <property type="molecule type" value="Genomic_DNA"/>
</dbReference>
<dbReference type="PANTHER" id="PTHR38784:SF1">
    <property type="entry name" value="SUCROSE PHOSPHORYLASE"/>
    <property type="match status" value="1"/>
</dbReference>